<dbReference type="Proteomes" id="UP000749471">
    <property type="component" value="Unassembled WGS sequence"/>
</dbReference>
<gene>
    <name evidence="1" type="ORF">KQI42_02345</name>
</gene>
<evidence type="ECO:0000313" key="1">
    <source>
        <dbReference type="EMBL" id="MBU5436829.1"/>
    </source>
</evidence>
<dbReference type="EMBL" id="JAHLPM010000001">
    <property type="protein sequence ID" value="MBU5436829.1"/>
    <property type="molecule type" value="Genomic_DNA"/>
</dbReference>
<accession>A0ABS6E1Q6</accession>
<dbReference type="RefSeq" id="WP_216516310.1">
    <property type="nucleotide sequence ID" value="NZ_JAHLPM010000001.1"/>
</dbReference>
<organism evidence="1 2">
    <name type="scientific">Tissierella simiarum</name>
    <dbReference type="NCBI Taxonomy" id="2841534"/>
    <lineage>
        <taxon>Bacteria</taxon>
        <taxon>Bacillati</taxon>
        <taxon>Bacillota</taxon>
        <taxon>Tissierellia</taxon>
        <taxon>Tissierellales</taxon>
        <taxon>Tissierellaceae</taxon>
        <taxon>Tissierella</taxon>
    </lineage>
</organism>
<keyword evidence="2" id="KW-1185">Reference proteome</keyword>
<comment type="caution">
    <text evidence="1">The sequence shown here is derived from an EMBL/GenBank/DDBJ whole genome shotgun (WGS) entry which is preliminary data.</text>
</comment>
<sequence length="105" mass="12185">MEKEILEAIGKLLDEKLDEKLSPIWKEIRDLKTDTELIKAQQKELESLLNMLLDKSEINRAEHNKLTHDMAQVLETVNNIRRDLTAVEIVTARNMENIAHLKAIK</sequence>
<name>A0ABS6E1Q6_9FIRM</name>
<protein>
    <submittedName>
        <fullName evidence="1">Uncharacterized protein</fullName>
    </submittedName>
</protein>
<evidence type="ECO:0000313" key="2">
    <source>
        <dbReference type="Proteomes" id="UP000749471"/>
    </source>
</evidence>
<proteinExistence type="predicted"/>
<reference evidence="1 2" key="1">
    <citation type="submission" date="2021-06" db="EMBL/GenBank/DDBJ databases">
        <authorList>
            <person name="Sun Q."/>
            <person name="Li D."/>
        </authorList>
    </citation>
    <scope>NUCLEOTIDE SEQUENCE [LARGE SCALE GENOMIC DNA]</scope>
    <source>
        <strain evidence="1 2">MSJ-40</strain>
    </source>
</reference>